<dbReference type="GO" id="GO:0070403">
    <property type="term" value="F:NAD+ binding"/>
    <property type="evidence" value="ECO:0007669"/>
    <property type="project" value="UniProtKB-UniRule"/>
</dbReference>
<dbReference type="Gene3D" id="3.40.50.1220">
    <property type="entry name" value="TPP-binding domain"/>
    <property type="match status" value="1"/>
</dbReference>
<dbReference type="HAMAP" id="MF_01968">
    <property type="entry name" value="Sirtuin_ClassU"/>
    <property type="match status" value="1"/>
</dbReference>
<feature type="active site" description="Proton acceptor" evidence="4 5">
    <location>
        <position position="120"/>
    </location>
</feature>
<feature type="binding site" evidence="4">
    <location>
        <position position="212"/>
    </location>
    <ligand>
        <name>NAD(+)</name>
        <dbReference type="ChEBI" id="CHEBI:57540"/>
    </ligand>
</feature>
<reference evidence="7 8" key="1">
    <citation type="submission" date="2016-01" db="EMBL/GenBank/DDBJ databases">
        <title>Draft Genome Sequences of Seven Thermophilic Sporeformers Isolated from Foods.</title>
        <authorList>
            <person name="Berendsen E.M."/>
            <person name="Wells-Bennik M.H."/>
            <person name="Krawcyk A.O."/>
            <person name="De Jong A."/>
            <person name="Holsappel S."/>
            <person name="Eijlander R.T."/>
            <person name="Kuipers O.P."/>
        </authorList>
    </citation>
    <scope>NUCLEOTIDE SEQUENCE [LARGE SCALE GENOMIC DNA]</scope>
    <source>
        <strain evidence="7 8">B4135</strain>
    </source>
</reference>
<evidence type="ECO:0000259" key="6">
    <source>
        <dbReference type="PROSITE" id="PS50305"/>
    </source>
</evidence>
<feature type="binding site" evidence="4">
    <location>
        <position position="25"/>
    </location>
    <ligand>
        <name>NAD(+)</name>
        <dbReference type="ChEBI" id="CHEBI:57540"/>
    </ligand>
</feature>
<dbReference type="PANTHER" id="PTHR11085">
    <property type="entry name" value="NAD-DEPENDENT PROTEIN DEACYLASE SIRTUIN-5, MITOCHONDRIAL-RELATED"/>
    <property type="match status" value="1"/>
</dbReference>
<feature type="domain" description="Deacetylase sirtuin-type" evidence="6">
    <location>
        <begin position="1"/>
        <end position="243"/>
    </location>
</feature>
<evidence type="ECO:0000313" key="7">
    <source>
        <dbReference type="EMBL" id="KYD08371.1"/>
    </source>
</evidence>
<dbReference type="InterPro" id="IPR003000">
    <property type="entry name" value="Sirtuin"/>
</dbReference>
<feature type="binding site" evidence="4">
    <location>
        <position position="102"/>
    </location>
    <ligand>
        <name>NAD(+)</name>
        <dbReference type="ChEBI" id="CHEBI:57540"/>
    </ligand>
</feature>
<feature type="binding site" evidence="4">
    <location>
        <position position="231"/>
    </location>
    <ligand>
        <name>NAD(+)</name>
        <dbReference type="ChEBI" id="CHEBI:57540"/>
    </ligand>
</feature>
<dbReference type="NCBIfam" id="NF001753">
    <property type="entry name" value="PRK00481.1-3"/>
    <property type="match status" value="1"/>
</dbReference>
<feature type="binding site" evidence="4 5">
    <location>
        <position position="149"/>
    </location>
    <ligand>
        <name>Zn(2+)</name>
        <dbReference type="ChEBI" id="CHEBI:29105"/>
    </ligand>
</feature>
<dbReference type="GO" id="GO:0005737">
    <property type="term" value="C:cytoplasm"/>
    <property type="evidence" value="ECO:0007669"/>
    <property type="project" value="UniProtKB-SubCell"/>
</dbReference>
<evidence type="ECO:0000313" key="8">
    <source>
        <dbReference type="Proteomes" id="UP000075683"/>
    </source>
</evidence>
<feature type="binding site" evidence="4">
    <location>
        <position position="36"/>
    </location>
    <ligand>
        <name>nicotinamide</name>
        <dbReference type="ChEBI" id="CHEBI:17154"/>
    </ligand>
</feature>
<keyword evidence="1 4" id="KW-0963">Cytoplasm</keyword>
<comment type="caution">
    <text evidence="7">The sequence shown here is derived from an EMBL/GenBank/DDBJ whole genome shotgun (WGS) entry which is preliminary data.</text>
</comment>
<feature type="binding site" evidence="4">
    <location>
        <position position="36"/>
    </location>
    <ligand>
        <name>NAD(+)</name>
        <dbReference type="ChEBI" id="CHEBI:57540"/>
    </ligand>
</feature>
<feature type="binding site" evidence="4">
    <location>
        <position position="104"/>
    </location>
    <ligand>
        <name>NAD(+)</name>
        <dbReference type="ChEBI" id="CHEBI:57540"/>
    </ligand>
</feature>
<dbReference type="InterPro" id="IPR026590">
    <property type="entry name" value="Ssirtuin_cat_dom"/>
</dbReference>
<comment type="caution">
    <text evidence="4">Lacks conserved residue(s) required for the propagation of feature annotation.</text>
</comment>
<keyword evidence="4 5" id="KW-0862">Zinc</keyword>
<proteinExistence type="inferred from homology"/>
<comment type="function">
    <text evidence="4">NAD-dependent protein deacetylase which modulates the activities of several enzymes which are inactive in their acetylated form.</text>
</comment>
<dbReference type="Gene3D" id="3.30.1600.10">
    <property type="entry name" value="SIR2/SIRT2 'Small Domain"/>
    <property type="match status" value="1"/>
</dbReference>
<feature type="binding site" evidence="4">
    <location>
        <position position="188"/>
    </location>
    <ligand>
        <name>NAD(+)</name>
        <dbReference type="ChEBI" id="CHEBI:57540"/>
    </ligand>
</feature>
<sequence>MEGKQVDLLLDWLRGSNYTVVFTGAGMSTESGLPDFRSSKGLWKKQDPSRVASIESLNKNVEAFIDFYRQRVIGVHEYKPHKGHHILAKWEKEGRIQSIITQNVDGFHQMAGSSRVHELHGTLQRVHCQKCGREESNERYLTGDVRCECGGIFRPNVVLFGEPLPQEAFQNALADSERAELFIVLGSSLTVTPANQMPVIAKRSGAKLVIVNMDETPLDGMADLVIHGEKIGELLEKLDSRLP</sequence>
<dbReference type="STRING" id="301148.B4135_4082"/>
<dbReference type="Proteomes" id="UP000075683">
    <property type="component" value="Unassembled WGS sequence"/>
</dbReference>
<dbReference type="SUPFAM" id="SSF52467">
    <property type="entry name" value="DHS-like NAD/FAD-binding domain"/>
    <property type="match status" value="1"/>
</dbReference>
<dbReference type="PROSITE" id="PS50305">
    <property type="entry name" value="SIRTUIN"/>
    <property type="match status" value="1"/>
</dbReference>
<dbReference type="PANTHER" id="PTHR11085:SF10">
    <property type="entry name" value="NAD-DEPENDENT PROTEIN DEACYLASE SIRTUIN-5, MITOCHONDRIAL-RELATED"/>
    <property type="match status" value="1"/>
</dbReference>
<keyword evidence="3 4" id="KW-0520">NAD</keyword>
<evidence type="ECO:0000256" key="5">
    <source>
        <dbReference type="PROSITE-ProRule" id="PRU00236"/>
    </source>
</evidence>
<dbReference type="EMBL" id="LQYT01000140">
    <property type="protein sequence ID" value="KYD08371.1"/>
    <property type="molecule type" value="Genomic_DNA"/>
</dbReference>
<dbReference type="EC" id="2.3.1.286" evidence="4"/>
<dbReference type="GO" id="GO:0017136">
    <property type="term" value="F:histone deacetylase activity, NAD-dependent"/>
    <property type="evidence" value="ECO:0007669"/>
    <property type="project" value="TreeGrafter"/>
</dbReference>
<dbReference type="Pfam" id="PF02146">
    <property type="entry name" value="SIR2"/>
    <property type="match status" value="1"/>
</dbReference>
<feature type="binding site" evidence="4">
    <location>
        <position position="187"/>
    </location>
    <ligand>
        <name>NAD(+)</name>
        <dbReference type="ChEBI" id="CHEBI:57540"/>
    </ligand>
</feature>
<feature type="binding site" evidence="4">
    <location>
        <position position="29"/>
    </location>
    <ligand>
        <name>NAD(+)</name>
        <dbReference type="ChEBI" id="CHEBI:57540"/>
    </ligand>
</feature>
<keyword evidence="2 4" id="KW-0808">Transferase</keyword>
<evidence type="ECO:0000256" key="4">
    <source>
        <dbReference type="HAMAP-Rule" id="MF_01968"/>
    </source>
</evidence>
<evidence type="ECO:0000256" key="3">
    <source>
        <dbReference type="ARBA" id="ARBA00023027"/>
    </source>
</evidence>
<feature type="binding site" evidence="4 5">
    <location>
        <position position="128"/>
    </location>
    <ligand>
        <name>Zn(2+)</name>
        <dbReference type="ChEBI" id="CHEBI:29105"/>
    </ligand>
</feature>
<dbReference type="InterPro" id="IPR029035">
    <property type="entry name" value="DHS-like_NAD/FAD-binding_dom"/>
</dbReference>
<feature type="binding site" evidence="4">
    <location>
        <position position="105"/>
    </location>
    <ligand>
        <name>nicotinamide</name>
        <dbReference type="ChEBI" id="CHEBI:17154"/>
    </ligand>
</feature>
<feature type="binding site" evidence="4">
    <location>
        <position position="105"/>
    </location>
    <ligand>
        <name>NAD(+)</name>
        <dbReference type="ChEBI" id="CHEBI:57540"/>
    </ligand>
</feature>
<dbReference type="GO" id="GO:0008270">
    <property type="term" value="F:zinc ion binding"/>
    <property type="evidence" value="ECO:0007669"/>
    <property type="project" value="UniProtKB-UniRule"/>
</dbReference>
<dbReference type="InterPro" id="IPR026591">
    <property type="entry name" value="Sirtuin_cat_small_dom_sf"/>
</dbReference>
<dbReference type="OrthoDB" id="9800582at2"/>
<keyword evidence="4 5" id="KW-0479">Metal-binding</keyword>
<comment type="catalytic activity">
    <reaction evidence="4">
        <text>N(6)-acetyl-L-lysyl-[protein] + NAD(+) + H2O = 2''-O-acetyl-ADP-D-ribose + nicotinamide + L-lysyl-[protein]</text>
        <dbReference type="Rhea" id="RHEA:43636"/>
        <dbReference type="Rhea" id="RHEA-COMP:9752"/>
        <dbReference type="Rhea" id="RHEA-COMP:10731"/>
        <dbReference type="ChEBI" id="CHEBI:15377"/>
        <dbReference type="ChEBI" id="CHEBI:17154"/>
        <dbReference type="ChEBI" id="CHEBI:29969"/>
        <dbReference type="ChEBI" id="CHEBI:57540"/>
        <dbReference type="ChEBI" id="CHEBI:61930"/>
        <dbReference type="ChEBI" id="CHEBI:83767"/>
        <dbReference type="EC" id="2.3.1.286"/>
    </reaction>
</comment>
<feature type="binding site" evidence="4">
    <location>
        <position position="120"/>
    </location>
    <ligand>
        <name>NAD(+)</name>
        <dbReference type="ChEBI" id="CHEBI:57540"/>
    </ligand>
</feature>
<dbReference type="InterPro" id="IPR028628">
    <property type="entry name" value="Sirtuin_class_U"/>
</dbReference>
<organism evidence="7 8">
    <name type="scientific">Caldibacillus debilis</name>
    <dbReference type="NCBI Taxonomy" id="301148"/>
    <lineage>
        <taxon>Bacteria</taxon>
        <taxon>Bacillati</taxon>
        <taxon>Bacillota</taxon>
        <taxon>Bacilli</taxon>
        <taxon>Bacillales</taxon>
        <taxon>Bacillaceae</taxon>
        <taxon>Caldibacillus</taxon>
    </lineage>
</organism>
<accession>A0A150L7S0</accession>
<dbReference type="InterPro" id="IPR050134">
    <property type="entry name" value="NAD-dep_sirtuin_deacylases"/>
</dbReference>
<feature type="binding site" evidence="4 5">
    <location>
        <position position="147"/>
    </location>
    <ligand>
        <name>Zn(2+)</name>
        <dbReference type="ChEBI" id="CHEBI:29105"/>
    </ligand>
</feature>
<protein>
    <recommendedName>
        <fullName evidence="4">NAD-dependent protein deacetylase</fullName>
        <ecNumber evidence="4">2.3.1.286</ecNumber>
    </recommendedName>
    <alternativeName>
        <fullName evidence="4">Regulatory protein SIR2 homolog</fullName>
    </alternativeName>
</protein>
<dbReference type="AlphaFoldDB" id="A0A150L7S0"/>
<gene>
    <name evidence="4" type="primary">cobB</name>
    <name evidence="7" type="ORF">B4135_4082</name>
</gene>
<feature type="binding site" evidence="4">
    <location>
        <position position="104"/>
    </location>
    <ligand>
        <name>nicotinamide</name>
        <dbReference type="ChEBI" id="CHEBI:17154"/>
    </ligand>
</feature>
<feature type="binding site" evidence="4">
    <location>
        <position position="37"/>
    </location>
    <ligand>
        <name>NAD(+)</name>
        <dbReference type="ChEBI" id="CHEBI:57540"/>
    </ligand>
</feature>
<comment type="subcellular location">
    <subcellularLocation>
        <location evidence="4">Cytoplasm</location>
    </subcellularLocation>
</comment>
<feature type="binding site" evidence="4 5">
    <location>
        <position position="131"/>
    </location>
    <ligand>
        <name>Zn(2+)</name>
        <dbReference type="ChEBI" id="CHEBI:29105"/>
    </ligand>
</feature>
<evidence type="ECO:0000256" key="2">
    <source>
        <dbReference type="ARBA" id="ARBA00022679"/>
    </source>
</evidence>
<comment type="cofactor">
    <cofactor evidence="4">
        <name>Zn(2+)</name>
        <dbReference type="ChEBI" id="CHEBI:29105"/>
    </cofactor>
    <text evidence="4">Binds 1 zinc ion per subunit.</text>
</comment>
<dbReference type="PATRIC" id="fig|301148.3.peg.2369"/>
<comment type="similarity">
    <text evidence="4">Belongs to the sirtuin family. Class U subfamily.</text>
</comment>
<dbReference type="RefSeq" id="WP_061570206.1">
    <property type="nucleotide sequence ID" value="NZ_LQYT01000140.1"/>
</dbReference>
<name>A0A150L7S0_9BACI</name>
<evidence type="ECO:0000256" key="1">
    <source>
        <dbReference type="ARBA" id="ARBA00022490"/>
    </source>
</evidence>